<evidence type="ECO:0000313" key="1">
    <source>
        <dbReference type="EMBL" id="TNN27805.1"/>
    </source>
</evidence>
<dbReference type="Proteomes" id="UP000314294">
    <property type="component" value="Unassembled WGS sequence"/>
</dbReference>
<gene>
    <name evidence="1" type="ORF">EYF80_062048</name>
</gene>
<dbReference type="AlphaFoldDB" id="A0A4Z2EGF0"/>
<accession>A0A4Z2EGF0</accession>
<name>A0A4Z2EGF0_9TELE</name>
<organism evidence="1 2">
    <name type="scientific">Liparis tanakae</name>
    <name type="common">Tanaka's snailfish</name>
    <dbReference type="NCBI Taxonomy" id="230148"/>
    <lineage>
        <taxon>Eukaryota</taxon>
        <taxon>Metazoa</taxon>
        <taxon>Chordata</taxon>
        <taxon>Craniata</taxon>
        <taxon>Vertebrata</taxon>
        <taxon>Euteleostomi</taxon>
        <taxon>Actinopterygii</taxon>
        <taxon>Neopterygii</taxon>
        <taxon>Teleostei</taxon>
        <taxon>Neoteleostei</taxon>
        <taxon>Acanthomorphata</taxon>
        <taxon>Eupercaria</taxon>
        <taxon>Perciformes</taxon>
        <taxon>Cottioidei</taxon>
        <taxon>Cottales</taxon>
        <taxon>Liparidae</taxon>
        <taxon>Liparis</taxon>
    </lineage>
</organism>
<comment type="caution">
    <text evidence="1">The sequence shown here is derived from an EMBL/GenBank/DDBJ whole genome shotgun (WGS) entry which is preliminary data.</text>
</comment>
<protein>
    <submittedName>
        <fullName evidence="1">Uncharacterized protein</fullName>
    </submittedName>
</protein>
<sequence>MKEGGAEEEGVSGFALLHAKWSLFYFSCLLHRRSVTALEKVTADSPSAASAGR</sequence>
<proteinExistence type="predicted"/>
<dbReference type="EMBL" id="SRLO01007708">
    <property type="protein sequence ID" value="TNN27805.1"/>
    <property type="molecule type" value="Genomic_DNA"/>
</dbReference>
<evidence type="ECO:0000313" key="2">
    <source>
        <dbReference type="Proteomes" id="UP000314294"/>
    </source>
</evidence>
<keyword evidence="2" id="KW-1185">Reference proteome</keyword>
<reference evidence="1 2" key="1">
    <citation type="submission" date="2019-03" db="EMBL/GenBank/DDBJ databases">
        <title>First draft genome of Liparis tanakae, snailfish: a comprehensive survey of snailfish specific genes.</title>
        <authorList>
            <person name="Kim W."/>
            <person name="Song I."/>
            <person name="Jeong J.-H."/>
            <person name="Kim D."/>
            <person name="Kim S."/>
            <person name="Ryu S."/>
            <person name="Song J.Y."/>
            <person name="Lee S.K."/>
        </authorList>
    </citation>
    <scope>NUCLEOTIDE SEQUENCE [LARGE SCALE GENOMIC DNA]</scope>
    <source>
        <tissue evidence="1">Muscle</tissue>
    </source>
</reference>